<dbReference type="InterPro" id="IPR029787">
    <property type="entry name" value="Nucleotide_cyclase"/>
</dbReference>
<dbReference type="InterPro" id="IPR000160">
    <property type="entry name" value="GGDEF_dom"/>
</dbReference>
<dbReference type="PANTHER" id="PTHR45138">
    <property type="entry name" value="REGULATORY COMPONENTS OF SENSORY TRANSDUCTION SYSTEM"/>
    <property type="match status" value="1"/>
</dbReference>
<sequence length="556" mass="60600">MLNSFLLLAEAVLYFGVMVTLFRFRHRIGLGVFVCALGVMHFLETYLASVFYVALPFGMVSPGSAVLFSGKLVMLLLLYIKEDAATVRQPIYGLLLGNALMIGLVLILRLHGISPLPNGKLPDIGFIDQMGWLMVWGTTLLFIDAILIILLYERLGRYLRKALFSRILISVACVLTFDQAGFFTALHFVAGAPIAVFFGGWFAKMAAALAYSIMLVAYIRWFEARQVPAPRGLSDIFDTLTYRERYEALVKHVGRDGLTGLLHRGRFDSDGEAAVAASLRTAKPLSLLIIDVDHFKSINDRFGHAEGDKVLKSIAGLLGEIVSPEDQLFRIGGEEFAILCLRPHSVATLLGESIRHAVKASANTSRFDITVSAGISTVSETTRCLADLSHWPTSASTRPNRPDATASSANQAATRPTASLHGPDRIAASAADAKRQPGSACYWNPTGSTRPLGQPALFVGTDAANSSLSDLFGPIGPVRPSVSSPISRLPLERSFKQETRTRSPAPAPKALSKAPRIWSDVRSRPVFWVKGSRTGEAFTARIRFSASEKYSCWLLP</sequence>
<evidence type="ECO:0000256" key="2">
    <source>
        <dbReference type="ARBA" id="ARBA00034247"/>
    </source>
</evidence>
<organism evidence="6 7">
    <name type="scientific">Mesorhizobium tianshanense</name>
    <dbReference type="NCBI Taxonomy" id="39844"/>
    <lineage>
        <taxon>Bacteria</taxon>
        <taxon>Pseudomonadati</taxon>
        <taxon>Pseudomonadota</taxon>
        <taxon>Alphaproteobacteria</taxon>
        <taxon>Hyphomicrobiales</taxon>
        <taxon>Phyllobacteriaceae</taxon>
        <taxon>Mesorhizobium</taxon>
    </lineage>
</organism>
<dbReference type="EMBL" id="VLKT01000078">
    <property type="protein sequence ID" value="TWI20050.1"/>
    <property type="molecule type" value="Genomic_DNA"/>
</dbReference>
<evidence type="ECO:0000313" key="6">
    <source>
        <dbReference type="EMBL" id="TWI20050.1"/>
    </source>
</evidence>
<feature type="transmembrane region" description="Helical" evidence="4">
    <location>
        <begin position="60"/>
        <end position="79"/>
    </location>
</feature>
<dbReference type="Proteomes" id="UP000317122">
    <property type="component" value="Unassembled WGS sequence"/>
</dbReference>
<dbReference type="InterPro" id="IPR043128">
    <property type="entry name" value="Rev_trsase/Diguanyl_cyclase"/>
</dbReference>
<dbReference type="Pfam" id="PF00990">
    <property type="entry name" value="GGDEF"/>
    <property type="match status" value="1"/>
</dbReference>
<protein>
    <recommendedName>
        <fullName evidence="1">diguanylate cyclase</fullName>
        <ecNumber evidence="1">2.7.7.65</ecNumber>
    </recommendedName>
</protein>
<feature type="transmembrane region" description="Helical" evidence="4">
    <location>
        <begin position="6"/>
        <end position="24"/>
    </location>
</feature>
<keyword evidence="7" id="KW-1185">Reference proteome</keyword>
<feature type="region of interest" description="Disordered" evidence="3">
    <location>
        <begin position="390"/>
        <end position="440"/>
    </location>
</feature>
<evidence type="ECO:0000313" key="7">
    <source>
        <dbReference type="Proteomes" id="UP000317122"/>
    </source>
</evidence>
<feature type="domain" description="GGDEF" evidence="5">
    <location>
        <begin position="283"/>
        <end position="417"/>
    </location>
</feature>
<dbReference type="CDD" id="cd01949">
    <property type="entry name" value="GGDEF"/>
    <property type="match status" value="1"/>
</dbReference>
<dbReference type="PROSITE" id="PS50887">
    <property type="entry name" value="GGDEF"/>
    <property type="match status" value="1"/>
</dbReference>
<keyword evidence="4" id="KW-0812">Transmembrane</keyword>
<comment type="catalytic activity">
    <reaction evidence="2">
        <text>2 GTP = 3',3'-c-di-GMP + 2 diphosphate</text>
        <dbReference type="Rhea" id="RHEA:24898"/>
        <dbReference type="ChEBI" id="CHEBI:33019"/>
        <dbReference type="ChEBI" id="CHEBI:37565"/>
        <dbReference type="ChEBI" id="CHEBI:58805"/>
        <dbReference type="EC" id="2.7.7.65"/>
    </reaction>
</comment>
<name>A0A562MJL7_9HYPH</name>
<feature type="compositionally biased region" description="Polar residues" evidence="3">
    <location>
        <begin position="391"/>
        <end position="417"/>
    </location>
</feature>
<dbReference type="InterPro" id="IPR048533">
    <property type="entry name" value="VUPS"/>
</dbReference>
<feature type="transmembrane region" description="Helical" evidence="4">
    <location>
        <begin position="201"/>
        <end position="221"/>
    </location>
</feature>
<keyword evidence="4" id="KW-1133">Transmembrane helix</keyword>
<dbReference type="PANTHER" id="PTHR45138:SF9">
    <property type="entry name" value="DIGUANYLATE CYCLASE DGCM-RELATED"/>
    <property type="match status" value="1"/>
</dbReference>
<dbReference type="InterPro" id="IPR050469">
    <property type="entry name" value="Diguanylate_Cyclase"/>
</dbReference>
<feature type="transmembrane region" description="Helical" evidence="4">
    <location>
        <begin position="91"/>
        <end position="110"/>
    </location>
</feature>
<dbReference type="Gene3D" id="3.30.70.270">
    <property type="match status" value="1"/>
</dbReference>
<gene>
    <name evidence="6" type="ORF">IQ26_07021</name>
</gene>
<accession>A0A562MJL7</accession>
<feature type="region of interest" description="Disordered" evidence="3">
    <location>
        <begin position="494"/>
        <end position="513"/>
    </location>
</feature>
<evidence type="ECO:0000256" key="3">
    <source>
        <dbReference type="SAM" id="MobiDB-lite"/>
    </source>
</evidence>
<dbReference type="NCBIfam" id="TIGR00254">
    <property type="entry name" value="GGDEF"/>
    <property type="match status" value="1"/>
</dbReference>
<dbReference type="AlphaFoldDB" id="A0A562MJL7"/>
<dbReference type="SMART" id="SM00267">
    <property type="entry name" value="GGDEF"/>
    <property type="match status" value="1"/>
</dbReference>
<dbReference type="Pfam" id="PF20973">
    <property type="entry name" value="VUPS"/>
    <property type="match status" value="1"/>
</dbReference>
<feature type="transmembrane region" description="Helical" evidence="4">
    <location>
        <begin position="31"/>
        <end position="54"/>
    </location>
</feature>
<comment type="caution">
    <text evidence="6">The sequence shown here is derived from an EMBL/GenBank/DDBJ whole genome shotgun (WGS) entry which is preliminary data.</text>
</comment>
<feature type="transmembrane region" description="Helical" evidence="4">
    <location>
        <begin position="164"/>
        <end position="189"/>
    </location>
</feature>
<dbReference type="EC" id="2.7.7.65" evidence="1"/>
<proteinExistence type="predicted"/>
<evidence type="ECO:0000256" key="4">
    <source>
        <dbReference type="SAM" id="Phobius"/>
    </source>
</evidence>
<dbReference type="SUPFAM" id="SSF55073">
    <property type="entry name" value="Nucleotide cyclase"/>
    <property type="match status" value="1"/>
</dbReference>
<evidence type="ECO:0000256" key="1">
    <source>
        <dbReference type="ARBA" id="ARBA00012528"/>
    </source>
</evidence>
<dbReference type="GO" id="GO:0052621">
    <property type="term" value="F:diguanylate cyclase activity"/>
    <property type="evidence" value="ECO:0007669"/>
    <property type="project" value="UniProtKB-EC"/>
</dbReference>
<feature type="transmembrane region" description="Helical" evidence="4">
    <location>
        <begin position="130"/>
        <end position="152"/>
    </location>
</feature>
<evidence type="ECO:0000259" key="5">
    <source>
        <dbReference type="PROSITE" id="PS50887"/>
    </source>
</evidence>
<reference evidence="6 7" key="1">
    <citation type="journal article" date="2015" name="Stand. Genomic Sci.">
        <title>Genomic Encyclopedia of Bacterial and Archaeal Type Strains, Phase III: the genomes of soil and plant-associated and newly described type strains.</title>
        <authorList>
            <person name="Whitman W.B."/>
            <person name="Woyke T."/>
            <person name="Klenk H.P."/>
            <person name="Zhou Y."/>
            <person name="Lilburn T.G."/>
            <person name="Beck B.J."/>
            <person name="De Vos P."/>
            <person name="Vandamme P."/>
            <person name="Eisen J.A."/>
            <person name="Garrity G."/>
            <person name="Hugenholtz P."/>
            <person name="Kyrpides N.C."/>
        </authorList>
    </citation>
    <scope>NUCLEOTIDE SEQUENCE [LARGE SCALE GENOMIC DNA]</scope>
    <source>
        <strain evidence="6 7">CGMCC 1.2546</strain>
    </source>
</reference>
<keyword evidence="4" id="KW-0472">Membrane</keyword>